<proteinExistence type="predicted"/>
<name>A0A7J6VQI1_THATH</name>
<dbReference type="EMBL" id="JABWDY010028134">
    <property type="protein sequence ID" value="KAF5187339.1"/>
    <property type="molecule type" value="Genomic_DNA"/>
</dbReference>
<gene>
    <name evidence="2" type="ORF">FRX31_023074</name>
</gene>
<protein>
    <submittedName>
        <fullName evidence="2">Uncharacterized protein</fullName>
    </submittedName>
</protein>
<keyword evidence="3" id="KW-1185">Reference proteome</keyword>
<evidence type="ECO:0000313" key="2">
    <source>
        <dbReference type="EMBL" id="KAF5187339.1"/>
    </source>
</evidence>
<dbReference type="Proteomes" id="UP000554482">
    <property type="component" value="Unassembled WGS sequence"/>
</dbReference>
<accession>A0A7J6VQI1</accession>
<comment type="caution">
    <text evidence="2">The sequence shown here is derived from an EMBL/GenBank/DDBJ whole genome shotgun (WGS) entry which is preliminary data.</text>
</comment>
<feature type="region of interest" description="Disordered" evidence="1">
    <location>
        <begin position="26"/>
        <end position="65"/>
    </location>
</feature>
<evidence type="ECO:0000256" key="1">
    <source>
        <dbReference type="SAM" id="MobiDB-lite"/>
    </source>
</evidence>
<dbReference type="AlphaFoldDB" id="A0A7J6VQI1"/>
<evidence type="ECO:0000313" key="3">
    <source>
        <dbReference type="Proteomes" id="UP000554482"/>
    </source>
</evidence>
<sequence>MAMKLKMVMLCAAQFGLTRFPSTLHLRRRRGGGGGGSNSSINKIDSEQQSKIEALLSSPKLDKNT</sequence>
<organism evidence="2 3">
    <name type="scientific">Thalictrum thalictroides</name>
    <name type="common">Rue-anemone</name>
    <name type="synonym">Anemone thalictroides</name>
    <dbReference type="NCBI Taxonomy" id="46969"/>
    <lineage>
        <taxon>Eukaryota</taxon>
        <taxon>Viridiplantae</taxon>
        <taxon>Streptophyta</taxon>
        <taxon>Embryophyta</taxon>
        <taxon>Tracheophyta</taxon>
        <taxon>Spermatophyta</taxon>
        <taxon>Magnoliopsida</taxon>
        <taxon>Ranunculales</taxon>
        <taxon>Ranunculaceae</taxon>
        <taxon>Thalictroideae</taxon>
        <taxon>Thalictrum</taxon>
    </lineage>
</organism>
<reference evidence="2 3" key="1">
    <citation type="submission" date="2020-06" db="EMBL/GenBank/DDBJ databases">
        <title>Transcriptomic and genomic resources for Thalictrum thalictroides and T. hernandezii: Facilitating candidate gene discovery in an emerging model plant lineage.</title>
        <authorList>
            <person name="Arias T."/>
            <person name="Riano-Pachon D.M."/>
            <person name="Di Stilio V.S."/>
        </authorList>
    </citation>
    <scope>NUCLEOTIDE SEQUENCE [LARGE SCALE GENOMIC DNA]</scope>
    <source>
        <strain evidence="3">cv. WT478/WT964</strain>
        <tissue evidence="2">Leaves</tissue>
    </source>
</reference>